<evidence type="ECO:0000256" key="1">
    <source>
        <dbReference type="ARBA" id="ARBA00003769"/>
    </source>
</evidence>
<dbReference type="SMR" id="Q70Q41"/>
<dbReference type="GO" id="GO:0004588">
    <property type="term" value="F:orotate phosphoribosyltransferase activity"/>
    <property type="evidence" value="ECO:0007669"/>
    <property type="project" value="UniProtKB-EC"/>
</dbReference>
<comment type="similarity">
    <text evidence="3">Belongs to the purine/pyrimidine phosphoribosyltransferase family. PyrE subfamily.</text>
</comment>
<dbReference type="InterPro" id="IPR023031">
    <property type="entry name" value="OPRT"/>
</dbReference>
<dbReference type="PANTHER" id="PTHR46683">
    <property type="entry name" value="OROTATE PHOSPHORIBOSYLTRANSFERASE 1-RELATED"/>
    <property type="match status" value="1"/>
</dbReference>
<reference evidence="10" key="1">
    <citation type="thesis" date="2001" institute="University of Western Sydney" country="Campbelltown, Australia">
        <title>The URA5 gene of Cryptococcus neoformans: Its use as an auxotrophic selection marker for biolistic transformation and as a target for RFLP targeting.</title>
        <authorList>
            <person name="Jackson S."/>
        </authorList>
    </citation>
    <scope>NUCLEOTIDE SEQUENCE</scope>
</reference>
<dbReference type="HAMAP" id="MF_01208">
    <property type="entry name" value="PyrE"/>
    <property type="match status" value="1"/>
</dbReference>
<dbReference type="NCBIfam" id="TIGR00336">
    <property type="entry name" value="pyrE"/>
    <property type="match status" value="1"/>
</dbReference>
<dbReference type="InterPro" id="IPR004467">
    <property type="entry name" value="Or_phspho_trans_dom"/>
</dbReference>
<proteinExistence type="inferred from homology"/>
<organism evidence="10">
    <name type="scientific">Cryptococcus neoformans</name>
    <name type="common">Filobasidiella neoformans</name>
    <dbReference type="NCBI Taxonomy" id="5207"/>
    <lineage>
        <taxon>Eukaryota</taxon>
        <taxon>Fungi</taxon>
        <taxon>Dikarya</taxon>
        <taxon>Basidiomycota</taxon>
        <taxon>Agaricomycotina</taxon>
        <taxon>Tremellomycetes</taxon>
        <taxon>Tremellales</taxon>
        <taxon>Cryptococcaceae</taxon>
        <taxon>Cryptococcus</taxon>
        <taxon>Cryptococcus neoformans species complex</taxon>
    </lineage>
</organism>
<evidence type="ECO:0000256" key="5">
    <source>
        <dbReference type="ARBA" id="ARBA00011971"/>
    </source>
</evidence>
<dbReference type="GO" id="GO:0005737">
    <property type="term" value="C:cytoplasm"/>
    <property type="evidence" value="ECO:0007669"/>
    <property type="project" value="TreeGrafter"/>
</dbReference>
<dbReference type="EMBL" id="AJ555621">
    <property type="protein sequence ID" value="CAD88274.1"/>
    <property type="molecule type" value="Genomic_DNA"/>
</dbReference>
<sequence>MSSQALDSAKIAFIEAAIEHGVLLFGNFTLKSGRQSPYFFNAGLLYSSSLLSTTAQAYAKVLSSSRIPDFDVLFGPAYKGISLAAVSAVSLYQQTGKDIGYCYNRKEKKDHGEGGTMVGAPLKGRIVIIDDVLTSGKAIREAIDILKASPEAKLVGIVQLVDRQEKGQSGSGKSTVQEVEEEFGVPVEPIIGLDDIVKYLESSGKWEKELQEVRKYRAEYGVQRS</sequence>
<dbReference type="SUPFAM" id="SSF53271">
    <property type="entry name" value="PRTase-like"/>
    <property type="match status" value="1"/>
</dbReference>
<evidence type="ECO:0000256" key="3">
    <source>
        <dbReference type="ARBA" id="ARBA00006340"/>
    </source>
</evidence>
<dbReference type="PANTHER" id="PTHR46683:SF1">
    <property type="entry name" value="OROTATE PHOSPHORIBOSYLTRANSFERASE 1-RELATED"/>
    <property type="match status" value="1"/>
</dbReference>
<dbReference type="AlphaFoldDB" id="Q70Q41"/>
<dbReference type="Gene3D" id="3.40.50.2020">
    <property type="match status" value="1"/>
</dbReference>
<evidence type="ECO:0000256" key="7">
    <source>
        <dbReference type="ARBA" id="ARBA00022679"/>
    </source>
</evidence>
<dbReference type="InterPro" id="IPR029057">
    <property type="entry name" value="PRTase-like"/>
</dbReference>
<dbReference type="EC" id="2.4.2.10" evidence="5"/>
<evidence type="ECO:0000313" key="10">
    <source>
        <dbReference type="EMBL" id="CAD88274.1"/>
    </source>
</evidence>
<protein>
    <recommendedName>
        <fullName evidence="5">orotate phosphoribosyltransferase</fullName>
        <ecNumber evidence="5">2.4.2.10</ecNumber>
    </recommendedName>
</protein>
<comment type="subunit">
    <text evidence="4">Homodimer.</text>
</comment>
<keyword evidence="6 10" id="KW-0328">Glycosyltransferase</keyword>
<dbReference type="GO" id="GO:0046132">
    <property type="term" value="P:pyrimidine ribonucleoside biosynthetic process"/>
    <property type="evidence" value="ECO:0007669"/>
    <property type="project" value="TreeGrafter"/>
</dbReference>
<dbReference type="GO" id="GO:0006207">
    <property type="term" value="P:'de novo' pyrimidine nucleobase biosynthetic process"/>
    <property type="evidence" value="ECO:0007669"/>
    <property type="project" value="TreeGrafter"/>
</dbReference>
<gene>
    <name evidence="10" type="primary">ura5</name>
</gene>
<dbReference type="FunFam" id="3.40.50.2020:FF:000008">
    <property type="entry name" value="Orotate phosphoribosyltransferase"/>
    <property type="match status" value="1"/>
</dbReference>
<dbReference type="UniPathway" id="UPA00070">
    <property type="reaction ID" value="UER00119"/>
</dbReference>
<evidence type="ECO:0000259" key="9">
    <source>
        <dbReference type="Pfam" id="PF00156"/>
    </source>
</evidence>
<evidence type="ECO:0000256" key="4">
    <source>
        <dbReference type="ARBA" id="ARBA00011738"/>
    </source>
</evidence>
<feature type="domain" description="Phosphoribosyltransferase" evidence="9">
    <location>
        <begin position="70"/>
        <end position="182"/>
    </location>
</feature>
<dbReference type="GO" id="GO:0044205">
    <property type="term" value="P:'de novo' UMP biosynthetic process"/>
    <property type="evidence" value="ECO:0007669"/>
    <property type="project" value="UniProtKB-UniPathway"/>
</dbReference>
<evidence type="ECO:0000256" key="2">
    <source>
        <dbReference type="ARBA" id="ARBA00004889"/>
    </source>
</evidence>
<keyword evidence="8" id="KW-0665">Pyrimidine biosynthesis</keyword>
<dbReference type="CDD" id="cd06223">
    <property type="entry name" value="PRTases_typeI"/>
    <property type="match status" value="1"/>
</dbReference>
<accession>Q70Q41</accession>
<evidence type="ECO:0000256" key="8">
    <source>
        <dbReference type="ARBA" id="ARBA00022975"/>
    </source>
</evidence>
<comment type="function">
    <text evidence="1">Catalyzes the transfer of a ribosyl phosphate group from 5-phosphoribose 1-diphosphate to orotate, leading to the formation of orotidine monophosphate (OMP).</text>
</comment>
<dbReference type="Pfam" id="PF00156">
    <property type="entry name" value="Pribosyltran"/>
    <property type="match status" value="1"/>
</dbReference>
<comment type="pathway">
    <text evidence="2">Pyrimidine metabolism; UMP biosynthesis via de novo pathway; UMP from orotate: step 1/2.</text>
</comment>
<evidence type="ECO:0000256" key="6">
    <source>
        <dbReference type="ARBA" id="ARBA00022676"/>
    </source>
</evidence>
<name>Q70Q41_CRYNE</name>
<dbReference type="InterPro" id="IPR000836">
    <property type="entry name" value="PRTase_dom"/>
</dbReference>
<keyword evidence="7 10" id="KW-0808">Transferase</keyword>
<reference evidence="10" key="2">
    <citation type="submission" date="2003-04" db="EMBL/GenBank/DDBJ databases">
        <authorList>
            <person name="Kidd S.E."/>
        </authorList>
    </citation>
    <scope>NUCLEOTIDE SEQUENCE</scope>
</reference>